<protein>
    <submittedName>
        <fullName evidence="2">Uncharacterized protein</fullName>
    </submittedName>
</protein>
<accession>A0A644XGT8</accession>
<dbReference type="AlphaFoldDB" id="A0A644XGT8"/>
<evidence type="ECO:0000256" key="1">
    <source>
        <dbReference type="SAM" id="MobiDB-lite"/>
    </source>
</evidence>
<feature type="compositionally biased region" description="Basic and acidic residues" evidence="1">
    <location>
        <begin position="26"/>
        <end position="41"/>
    </location>
</feature>
<evidence type="ECO:0000313" key="2">
    <source>
        <dbReference type="EMBL" id="MPM14978.1"/>
    </source>
</evidence>
<organism evidence="2">
    <name type="scientific">bioreactor metagenome</name>
    <dbReference type="NCBI Taxonomy" id="1076179"/>
    <lineage>
        <taxon>unclassified sequences</taxon>
        <taxon>metagenomes</taxon>
        <taxon>ecological metagenomes</taxon>
    </lineage>
</organism>
<reference evidence="2" key="1">
    <citation type="submission" date="2019-08" db="EMBL/GenBank/DDBJ databases">
        <authorList>
            <person name="Kucharzyk K."/>
            <person name="Murdoch R.W."/>
            <person name="Higgins S."/>
            <person name="Loffler F."/>
        </authorList>
    </citation>
    <scope>NUCLEOTIDE SEQUENCE</scope>
</reference>
<name>A0A644XGT8_9ZZZZ</name>
<proteinExistence type="predicted"/>
<feature type="region of interest" description="Disordered" evidence="1">
    <location>
        <begin position="1"/>
        <end position="46"/>
    </location>
</feature>
<sequence>MRELLQVGGDIEGIRSAPVHAPDAAGGEHPDPGEGGNDHGGSHRCGAVELFGDDKRNVPAGGFNYVSGLAQGFDFIP</sequence>
<gene>
    <name evidence="2" type="ORF">SDC9_61342</name>
</gene>
<comment type="caution">
    <text evidence="2">The sequence shown here is derived from an EMBL/GenBank/DDBJ whole genome shotgun (WGS) entry which is preliminary data.</text>
</comment>
<dbReference type="EMBL" id="VSSQ01002366">
    <property type="protein sequence ID" value="MPM14978.1"/>
    <property type="molecule type" value="Genomic_DNA"/>
</dbReference>